<feature type="domain" description="Core" evidence="1">
    <location>
        <begin position="10"/>
        <end position="113"/>
    </location>
</feature>
<sequence length="117" mass="12845">MEEVKNQVSEIDVTEKALKQILRIKEENNIPESHALRVGVKGGGCSGLTYQMFFDENHKDGDTIIEKENLKIVVDGKSLFYLSGTILDFSDGLNGRGFVFNNPNAVKTCGCGESFGV</sequence>
<dbReference type="PANTHER" id="PTHR47265">
    <property type="entry name" value="IRON-SULFUR ASSEMBLY PROTEIN ISCA, CHLOROPLASTIC"/>
    <property type="match status" value="1"/>
</dbReference>
<dbReference type="InterPro" id="IPR035903">
    <property type="entry name" value="HesB-like_dom_sf"/>
</dbReference>
<dbReference type="SUPFAM" id="SSF89360">
    <property type="entry name" value="HesB-like domain"/>
    <property type="match status" value="1"/>
</dbReference>
<protein>
    <submittedName>
        <fullName evidence="2">Iron-sulfur cluster assembly accessory protein</fullName>
    </submittedName>
</protein>
<name>A0AAE3TF69_9BACT</name>
<dbReference type="RefSeq" id="WP_321536824.1">
    <property type="nucleotide sequence ID" value="NZ_JARGDL010000025.1"/>
</dbReference>
<dbReference type="GO" id="GO:0016226">
    <property type="term" value="P:iron-sulfur cluster assembly"/>
    <property type="evidence" value="ECO:0007669"/>
    <property type="project" value="InterPro"/>
</dbReference>
<dbReference type="GO" id="GO:0051537">
    <property type="term" value="F:2 iron, 2 sulfur cluster binding"/>
    <property type="evidence" value="ECO:0007669"/>
    <property type="project" value="UniProtKB-ARBA"/>
</dbReference>
<evidence type="ECO:0000313" key="2">
    <source>
        <dbReference type="EMBL" id="MDF1613053.1"/>
    </source>
</evidence>
<keyword evidence="3" id="KW-1185">Reference proteome</keyword>
<dbReference type="InterPro" id="IPR000361">
    <property type="entry name" value="ATAP_core_dom"/>
</dbReference>
<proteinExistence type="predicted"/>
<dbReference type="Proteomes" id="UP001221302">
    <property type="component" value="Unassembled WGS sequence"/>
</dbReference>
<dbReference type="PROSITE" id="PS01152">
    <property type="entry name" value="HESB"/>
    <property type="match status" value="1"/>
</dbReference>
<organism evidence="2 3">
    <name type="scientific">Stygiobacter electus</name>
    <dbReference type="NCBI Taxonomy" id="3032292"/>
    <lineage>
        <taxon>Bacteria</taxon>
        <taxon>Pseudomonadati</taxon>
        <taxon>Ignavibacteriota</taxon>
        <taxon>Ignavibacteria</taxon>
        <taxon>Ignavibacteriales</taxon>
        <taxon>Melioribacteraceae</taxon>
        <taxon>Stygiobacter</taxon>
    </lineage>
</organism>
<dbReference type="Pfam" id="PF01521">
    <property type="entry name" value="Fe-S_biosyn"/>
    <property type="match status" value="1"/>
</dbReference>
<dbReference type="PANTHER" id="PTHR47265:SF1">
    <property type="entry name" value="IRON-SULFUR ASSEMBLY PROTEIN ISCA, CHLOROPLASTIC"/>
    <property type="match status" value="1"/>
</dbReference>
<dbReference type="InterPro" id="IPR031108">
    <property type="entry name" value="IscA_plant_cyanobact"/>
</dbReference>
<evidence type="ECO:0000313" key="3">
    <source>
        <dbReference type="Proteomes" id="UP001221302"/>
    </source>
</evidence>
<dbReference type="InterPro" id="IPR017870">
    <property type="entry name" value="FeS_cluster_insertion_CS"/>
</dbReference>
<comment type="caution">
    <text evidence="2">The sequence shown here is derived from an EMBL/GenBank/DDBJ whole genome shotgun (WGS) entry which is preliminary data.</text>
</comment>
<dbReference type="Gene3D" id="2.60.300.12">
    <property type="entry name" value="HesB-like domain"/>
    <property type="match status" value="1"/>
</dbReference>
<gene>
    <name evidence="2" type="ORF">P0M35_12885</name>
</gene>
<dbReference type="AlphaFoldDB" id="A0AAE3TF69"/>
<dbReference type="InterPro" id="IPR016092">
    <property type="entry name" value="ATAP"/>
</dbReference>
<dbReference type="EMBL" id="JARGDL010000025">
    <property type="protein sequence ID" value="MDF1613053.1"/>
    <property type="molecule type" value="Genomic_DNA"/>
</dbReference>
<dbReference type="NCBIfam" id="TIGR00049">
    <property type="entry name" value="iron-sulfur cluster assembly accessory protein"/>
    <property type="match status" value="1"/>
</dbReference>
<accession>A0AAE3TF69</accession>
<evidence type="ECO:0000259" key="1">
    <source>
        <dbReference type="Pfam" id="PF01521"/>
    </source>
</evidence>
<reference evidence="2" key="1">
    <citation type="submission" date="2023-03" db="EMBL/GenBank/DDBJ databases">
        <title>Stygiobacter electus gen. nov., sp. nov., facultatively anaerobic thermotolerant bacterium of the class Ignavibacteria from a well of Yessentuki mineral water deposit.</title>
        <authorList>
            <person name="Podosokorskaya O.A."/>
            <person name="Elcheninov A.G."/>
            <person name="Petrova N.F."/>
            <person name="Zavarzina D.G."/>
            <person name="Kublanov I.V."/>
            <person name="Merkel A.Y."/>
        </authorList>
    </citation>
    <scope>NUCLEOTIDE SEQUENCE</scope>
    <source>
        <strain evidence="2">09-Me</strain>
    </source>
</reference>
<dbReference type="GO" id="GO:0030674">
    <property type="term" value="F:protein-macromolecule adaptor activity"/>
    <property type="evidence" value="ECO:0007669"/>
    <property type="project" value="TreeGrafter"/>
</dbReference>